<dbReference type="AlphaFoldDB" id="A0A1S2MCZ2"/>
<protein>
    <submittedName>
        <fullName evidence="2">Uncharacterized protein</fullName>
    </submittedName>
</protein>
<feature type="chain" id="PRO_5010218814" evidence="1">
    <location>
        <begin position="20"/>
        <end position="221"/>
    </location>
</feature>
<evidence type="ECO:0000256" key="1">
    <source>
        <dbReference type="SAM" id="SignalP"/>
    </source>
</evidence>
<sequence length="221" mass="24173">MYLLIALLAFTVLPFNTLAATKTDETSSLQEMAFENLHILDKYLFKNDEGYLEIDVAIKEEIGEEIYEFYLNGIDVLNLTVEEGLISLGDNGDIVIENVEILNTVVDNDDIFIENMAQSDPYADALALGWTGYTFTFNNREARELQYQLEDNASAWGIATALLGGIASSVPNPGTIAAAAAAIMAVGNGWVANRIDRNITSSGVTIKIQWLPYPGVIVNGR</sequence>
<keyword evidence="1" id="KW-0732">Signal</keyword>
<proteinExistence type="predicted"/>
<feature type="signal peptide" evidence="1">
    <location>
        <begin position="1"/>
        <end position="19"/>
    </location>
</feature>
<comment type="caution">
    <text evidence="2">The sequence shown here is derived from an EMBL/GenBank/DDBJ whole genome shotgun (WGS) entry which is preliminary data.</text>
</comment>
<accession>A0A1S2MCZ2</accession>
<name>A0A1S2MCZ2_9BACI</name>
<reference evidence="2" key="1">
    <citation type="submission" date="2016-10" db="EMBL/GenBank/DDBJ databases">
        <title>Draft genome sequences of four alkaliphilic bacteria belonging to the Anaerobacillus genus.</title>
        <authorList>
            <person name="Bassil N.M."/>
            <person name="Lloyd J.R."/>
        </authorList>
    </citation>
    <scope>NUCLEOTIDE SEQUENCE [LARGE SCALE GENOMIC DNA]</scope>
    <source>
        <strain evidence="2">NB2006</strain>
    </source>
</reference>
<dbReference type="EMBL" id="LQXD01000040">
    <property type="protein sequence ID" value="OIJ22618.1"/>
    <property type="molecule type" value="Genomic_DNA"/>
</dbReference>
<gene>
    <name evidence="2" type="ORF">AWH56_05390</name>
</gene>
<evidence type="ECO:0000313" key="2">
    <source>
        <dbReference type="EMBL" id="OIJ22618.1"/>
    </source>
</evidence>
<organism evidence="2">
    <name type="scientific">Anaerobacillus isosaccharinicus</name>
    <dbReference type="NCBI Taxonomy" id="1532552"/>
    <lineage>
        <taxon>Bacteria</taxon>
        <taxon>Bacillati</taxon>
        <taxon>Bacillota</taxon>
        <taxon>Bacilli</taxon>
        <taxon>Bacillales</taxon>
        <taxon>Bacillaceae</taxon>
        <taxon>Anaerobacillus</taxon>
    </lineage>
</organism>